<protein>
    <recommendedName>
        <fullName evidence="13">Purine-cytosine permease</fullName>
    </recommendedName>
</protein>
<evidence type="ECO:0000313" key="11">
    <source>
        <dbReference type="Proteomes" id="UP000447873"/>
    </source>
</evidence>
<feature type="transmembrane region" description="Helical" evidence="8">
    <location>
        <begin position="278"/>
        <end position="301"/>
    </location>
</feature>
<feature type="transmembrane region" description="Helical" evidence="8">
    <location>
        <begin position="238"/>
        <end position="257"/>
    </location>
</feature>
<evidence type="ECO:0000256" key="7">
    <source>
        <dbReference type="PIRNR" id="PIRNR002744"/>
    </source>
</evidence>
<keyword evidence="5 8" id="KW-1133">Transmembrane helix</keyword>
<evidence type="ECO:0000256" key="8">
    <source>
        <dbReference type="SAM" id="Phobius"/>
    </source>
</evidence>
<evidence type="ECO:0000313" key="10">
    <source>
        <dbReference type="EMBL" id="KAE9976030.1"/>
    </source>
</evidence>
<keyword evidence="12" id="KW-1185">Reference proteome</keyword>
<feature type="transmembrane region" description="Helical" evidence="8">
    <location>
        <begin position="476"/>
        <end position="495"/>
    </location>
</feature>
<feature type="transmembrane region" description="Helical" evidence="8">
    <location>
        <begin position="442"/>
        <end position="464"/>
    </location>
</feature>
<dbReference type="OrthoDB" id="5428495at2759"/>
<evidence type="ECO:0000256" key="4">
    <source>
        <dbReference type="ARBA" id="ARBA00022692"/>
    </source>
</evidence>
<feature type="transmembrane region" description="Helical" evidence="8">
    <location>
        <begin position="368"/>
        <end position="388"/>
    </location>
</feature>
<feature type="transmembrane region" description="Helical" evidence="8">
    <location>
        <begin position="334"/>
        <end position="356"/>
    </location>
</feature>
<dbReference type="GO" id="GO:0005886">
    <property type="term" value="C:plasma membrane"/>
    <property type="evidence" value="ECO:0007669"/>
    <property type="project" value="TreeGrafter"/>
</dbReference>
<dbReference type="Gene3D" id="1.10.4160.10">
    <property type="entry name" value="Hydantoin permease"/>
    <property type="match status" value="1"/>
</dbReference>
<dbReference type="PANTHER" id="PTHR31806">
    <property type="entry name" value="PURINE-CYTOSINE PERMEASE FCY2-RELATED"/>
    <property type="match status" value="1"/>
</dbReference>
<dbReference type="PIRSF" id="PIRSF002744">
    <property type="entry name" value="Pur-cyt_permease"/>
    <property type="match status" value="1"/>
</dbReference>
<keyword evidence="6 7" id="KW-0472">Membrane</keyword>
<organism evidence="9 12">
    <name type="scientific">Venturia inaequalis</name>
    <name type="common">Apple scab fungus</name>
    <dbReference type="NCBI Taxonomy" id="5025"/>
    <lineage>
        <taxon>Eukaryota</taxon>
        <taxon>Fungi</taxon>
        <taxon>Dikarya</taxon>
        <taxon>Ascomycota</taxon>
        <taxon>Pezizomycotina</taxon>
        <taxon>Dothideomycetes</taxon>
        <taxon>Pleosporomycetidae</taxon>
        <taxon>Venturiales</taxon>
        <taxon>Venturiaceae</taxon>
        <taxon>Venturia</taxon>
    </lineage>
</organism>
<keyword evidence="4 8" id="KW-0812">Transmembrane</keyword>
<feature type="transmembrane region" description="Helical" evidence="8">
    <location>
        <begin position="71"/>
        <end position="92"/>
    </location>
</feature>
<reference evidence="9 12" key="1">
    <citation type="submission" date="2019-07" db="EMBL/GenBank/DDBJ databases">
        <title>Venturia inaequalis Genome Resource.</title>
        <authorList>
            <person name="Lichtner F.J."/>
        </authorList>
    </citation>
    <scope>NUCLEOTIDE SEQUENCE [LARGE SCALE GENOMIC DNA]</scope>
    <source>
        <strain evidence="10 11">120213</strain>
        <strain evidence="9 12">DMI_063113</strain>
    </source>
</reference>
<evidence type="ECO:0000256" key="6">
    <source>
        <dbReference type="ARBA" id="ARBA00023136"/>
    </source>
</evidence>
<accession>A0A8H3UJR1</accession>
<evidence type="ECO:0000313" key="9">
    <source>
        <dbReference type="EMBL" id="KAE9971549.1"/>
    </source>
</evidence>
<proteinExistence type="inferred from homology"/>
<dbReference type="EMBL" id="WNWR01000671">
    <property type="protein sequence ID" value="KAE9971549.1"/>
    <property type="molecule type" value="Genomic_DNA"/>
</dbReference>
<dbReference type="EMBL" id="WNWS01000182">
    <property type="protein sequence ID" value="KAE9976030.1"/>
    <property type="molecule type" value="Genomic_DNA"/>
</dbReference>
<evidence type="ECO:0000256" key="1">
    <source>
        <dbReference type="ARBA" id="ARBA00004141"/>
    </source>
</evidence>
<comment type="subcellular location">
    <subcellularLocation>
        <location evidence="1">Membrane</location>
        <topology evidence="1">Multi-pass membrane protein</topology>
    </subcellularLocation>
</comment>
<dbReference type="PANTHER" id="PTHR31806:SF5">
    <property type="entry name" value="PURINE-CYTOSINE PERMEASE FCY21"/>
    <property type="match status" value="1"/>
</dbReference>
<name>A0A8H3UJR1_VENIN</name>
<feature type="transmembrane region" description="Helical" evidence="8">
    <location>
        <begin position="400"/>
        <end position="421"/>
    </location>
</feature>
<evidence type="ECO:0008006" key="13">
    <source>
        <dbReference type="Google" id="ProtNLM"/>
    </source>
</evidence>
<dbReference type="AlphaFoldDB" id="A0A8H3UJR1"/>
<dbReference type="Pfam" id="PF02133">
    <property type="entry name" value="Transp_cyt_pur"/>
    <property type="match status" value="1"/>
</dbReference>
<feature type="transmembrane region" description="Helical" evidence="8">
    <location>
        <begin position="139"/>
        <end position="164"/>
    </location>
</feature>
<dbReference type="InterPro" id="IPR001248">
    <property type="entry name" value="Pur-cyt_permease"/>
</dbReference>
<dbReference type="GO" id="GO:0022857">
    <property type="term" value="F:transmembrane transporter activity"/>
    <property type="evidence" value="ECO:0007669"/>
    <property type="project" value="InterPro"/>
</dbReference>
<dbReference type="Proteomes" id="UP000490939">
    <property type="component" value="Unassembled WGS sequence"/>
</dbReference>
<sequence>MSKIERIFDHSRDVDIEKKDASGSQTSVVEVGEVAPLSLWKRITLSGMELRGVEPVPIEERNDKHGLNIFTMWWSISLTLLAVTTGLVGTLYDGLSLQAASLTILFFTLFAAIPPAALGTLGPQTGMRQIVQARYSFGLYAVTIVALFNLATTTGWCIISTIVAGQTLSAVSGGSLSWNLGIVIIALIALVIAFLGYKVVHQYERWCWIPALVAITITVGCGGHLLKEQAATEPATAAGVLTFGCVVTSFTLTWALMASDFSVYTHASVSKTRVFLSIYGGLVLPGVPLMILGAAIGGAILSNPDLSTAFDSGSTGGAMLFLLESSNIGTFGKFIAVILAFTLLGNLAGTIYSISIQFQCLLPFFTRVPRWIFSILISAIIIAAAIPISKSLATALENFLALIAYWGAVYVAVVSMEHLVFRKSAAAYDPAIWNNGAKLPMGLAAVGAIAVPFALIVPCMAVTWYTGPIARRTGDIGFEVGGVLAVVVYVPLRWAEKRWIGR</sequence>
<comment type="caution">
    <text evidence="9">The sequence shown here is derived from an EMBL/GenBank/DDBJ whole genome shotgun (WGS) entry which is preliminary data.</text>
</comment>
<dbReference type="Proteomes" id="UP000447873">
    <property type="component" value="Unassembled WGS sequence"/>
</dbReference>
<evidence type="ECO:0000256" key="2">
    <source>
        <dbReference type="ARBA" id="ARBA00008974"/>
    </source>
</evidence>
<feature type="transmembrane region" description="Helical" evidence="8">
    <location>
        <begin position="98"/>
        <end position="118"/>
    </location>
</feature>
<gene>
    <name evidence="9" type="ORF">EG327_009822</name>
    <name evidence="10" type="ORF">EG328_002870</name>
</gene>
<feature type="transmembrane region" description="Helical" evidence="8">
    <location>
        <begin position="176"/>
        <end position="195"/>
    </location>
</feature>
<keyword evidence="3 7" id="KW-0813">Transport</keyword>
<dbReference type="InterPro" id="IPR026030">
    <property type="entry name" value="Pur-cyt_permease_Fcy2/21/22"/>
</dbReference>
<evidence type="ECO:0000313" key="12">
    <source>
        <dbReference type="Proteomes" id="UP000490939"/>
    </source>
</evidence>
<evidence type="ECO:0000256" key="3">
    <source>
        <dbReference type="ARBA" id="ARBA00022448"/>
    </source>
</evidence>
<comment type="similarity">
    <text evidence="2 7">Belongs to the purine-cytosine permease (2.A.39) family.</text>
</comment>
<evidence type="ECO:0000256" key="5">
    <source>
        <dbReference type="ARBA" id="ARBA00022989"/>
    </source>
</evidence>
<feature type="transmembrane region" description="Helical" evidence="8">
    <location>
        <begin position="207"/>
        <end position="226"/>
    </location>
</feature>